<proteinExistence type="predicted"/>
<protein>
    <submittedName>
        <fullName evidence="1">Uncharacterized protein</fullName>
    </submittedName>
</protein>
<name>A0A511R233_9DEIN</name>
<dbReference type="AlphaFoldDB" id="A0A511R233"/>
<sequence>MRVRQAQIYMNPLPSPLAGEGDDTPPAPLRFITATPLTGAGVSPDVGHMKRRSKITLQVGLVLAQQQGVLA</sequence>
<gene>
    <name evidence="1" type="ORF">MHY01S_18390</name>
</gene>
<accession>A0A511R233</accession>
<evidence type="ECO:0000313" key="1">
    <source>
        <dbReference type="EMBL" id="GEM83673.1"/>
    </source>
</evidence>
<dbReference type="Proteomes" id="UP000321197">
    <property type="component" value="Unassembled WGS sequence"/>
</dbReference>
<evidence type="ECO:0000313" key="2">
    <source>
        <dbReference type="Proteomes" id="UP000321197"/>
    </source>
</evidence>
<dbReference type="EMBL" id="BJXL01000056">
    <property type="protein sequence ID" value="GEM83673.1"/>
    <property type="molecule type" value="Genomic_DNA"/>
</dbReference>
<organism evidence="1 2">
    <name type="scientific">Meiothermus hypogaeus NBRC 106114</name>
    <dbReference type="NCBI Taxonomy" id="1227553"/>
    <lineage>
        <taxon>Bacteria</taxon>
        <taxon>Thermotogati</taxon>
        <taxon>Deinococcota</taxon>
        <taxon>Deinococci</taxon>
        <taxon>Thermales</taxon>
        <taxon>Thermaceae</taxon>
        <taxon>Meiothermus</taxon>
    </lineage>
</organism>
<comment type="caution">
    <text evidence="1">The sequence shown here is derived from an EMBL/GenBank/DDBJ whole genome shotgun (WGS) entry which is preliminary data.</text>
</comment>
<reference evidence="1 2" key="1">
    <citation type="submission" date="2019-07" db="EMBL/GenBank/DDBJ databases">
        <title>Whole genome shotgun sequence of Meiothermus hypogaeus NBRC 106114.</title>
        <authorList>
            <person name="Hosoyama A."/>
            <person name="Uohara A."/>
            <person name="Ohji S."/>
            <person name="Ichikawa N."/>
        </authorList>
    </citation>
    <scope>NUCLEOTIDE SEQUENCE [LARGE SCALE GENOMIC DNA]</scope>
    <source>
        <strain evidence="1 2">NBRC 106114</strain>
    </source>
</reference>